<reference evidence="2 3" key="1">
    <citation type="journal article" date="2018" name="Front. Plant Sci.">
        <title>Red Clover (Trifolium pratense) and Zigzag Clover (T. medium) - A Picture of Genomic Similarities and Differences.</title>
        <authorList>
            <person name="Dluhosova J."/>
            <person name="Istvanek J."/>
            <person name="Nedelnik J."/>
            <person name="Repkova J."/>
        </authorList>
    </citation>
    <scope>NUCLEOTIDE SEQUENCE [LARGE SCALE GENOMIC DNA]</scope>
    <source>
        <strain evidence="3">cv. 10/8</strain>
        <tissue evidence="2">Leaf</tissue>
    </source>
</reference>
<protein>
    <submittedName>
        <fullName evidence="2">Uncharacterized protein</fullName>
    </submittedName>
</protein>
<accession>A0A392V3Q1</accession>
<feature type="region of interest" description="Disordered" evidence="1">
    <location>
        <begin position="1"/>
        <end position="37"/>
    </location>
</feature>
<comment type="caution">
    <text evidence="2">The sequence shown here is derived from an EMBL/GenBank/DDBJ whole genome shotgun (WGS) entry which is preliminary data.</text>
</comment>
<proteinExistence type="predicted"/>
<feature type="compositionally biased region" description="Polar residues" evidence="1">
    <location>
        <begin position="28"/>
        <end position="37"/>
    </location>
</feature>
<evidence type="ECO:0000256" key="1">
    <source>
        <dbReference type="SAM" id="MobiDB-lite"/>
    </source>
</evidence>
<dbReference type="EMBL" id="LXQA011054071">
    <property type="protein sequence ID" value="MCI82896.1"/>
    <property type="molecule type" value="Genomic_DNA"/>
</dbReference>
<evidence type="ECO:0000313" key="3">
    <source>
        <dbReference type="Proteomes" id="UP000265520"/>
    </source>
</evidence>
<feature type="non-terminal residue" evidence="2">
    <location>
        <position position="37"/>
    </location>
</feature>
<organism evidence="2 3">
    <name type="scientific">Trifolium medium</name>
    <dbReference type="NCBI Taxonomy" id="97028"/>
    <lineage>
        <taxon>Eukaryota</taxon>
        <taxon>Viridiplantae</taxon>
        <taxon>Streptophyta</taxon>
        <taxon>Embryophyta</taxon>
        <taxon>Tracheophyta</taxon>
        <taxon>Spermatophyta</taxon>
        <taxon>Magnoliopsida</taxon>
        <taxon>eudicotyledons</taxon>
        <taxon>Gunneridae</taxon>
        <taxon>Pentapetalae</taxon>
        <taxon>rosids</taxon>
        <taxon>fabids</taxon>
        <taxon>Fabales</taxon>
        <taxon>Fabaceae</taxon>
        <taxon>Papilionoideae</taxon>
        <taxon>50 kb inversion clade</taxon>
        <taxon>NPAAA clade</taxon>
        <taxon>Hologalegina</taxon>
        <taxon>IRL clade</taxon>
        <taxon>Trifolieae</taxon>
        <taxon>Trifolium</taxon>
    </lineage>
</organism>
<name>A0A392V3Q1_9FABA</name>
<dbReference type="Proteomes" id="UP000265520">
    <property type="component" value="Unassembled WGS sequence"/>
</dbReference>
<feature type="compositionally biased region" description="Basic and acidic residues" evidence="1">
    <location>
        <begin position="1"/>
        <end position="16"/>
    </location>
</feature>
<dbReference type="AlphaFoldDB" id="A0A392V3Q1"/>
<evidence type="ECO:0000313" key="2">
    <source>
        <dbReference type="EMBL" id="MCI82896.1"/>
    </source>
</evidence>
<sequence>MFSEPDRTSRSDRFAREPGTSAVRLARTASQWNREKT</sequence>
<keyword evidence="3" id="KW-1185">Reference proteome</keyword>